<comment type="caution">
    <text evidence="3">The sequence shown here is derived from an EMBL/GenBank/DDBJ whole genome shotgun (WGS) entry which is preliminary data.</text>
</comment>
<feature type="domain" description="DUF58" evidence="2">
    <location>
        <begin position="210"/>
        <end position="259"/>
    </location>
</feature>
<proteinExistence type="predicted"/>
<dbReference type="RefSeq" id="WP_109274917.1">
    <property type="nucleotide sequence ID" value="NZ_QFKX01000002.1"/>
</dbReference>
<evidence type="ECO:0000256" key="1">
    <source>
        <dbReference type="SAM" id="Phobius"/>
    </source>
</evidence>
<organism evidence="3 4">
    <name type="scientific">Brachybacterium endophyticum</name>
    <dbReference type="NCBI Taxonomy" id="2182385"/>
    <lineage>
        <taxon>Bacteria</taxon>
        <taxon>Bacillati</taxon>
        <taxon>Actinomycetota</taxon>
        <taxon>Actinomycetes</taxon>
        <taxon>Micrococcales</taxon>
        <taxon>Dermabacteraceae</taxon>
        <taxon>Brachybacterium</taxon>
    </lineage>
</organism>
<dbReference type="AlphaFoldDB" id="A0A2U2RKL1"/>
<evidence type="ECO:0000313" key="4">
    <source>
        <dbReference type="Proteomes" id="UP000245590"/>
    </source>
</evidence>
<keyword evidence="1" id="KW-0472">Membrane</keyword>
<feature type="transmembrane region" description="Helical" evidence="1">
    <location>
        <begin position="20"/>
        <end position="37"/>
    </location>
</feature>
<dbReference type="PANTHER" id="PTHR34351">
    <property type="entry name" value="SLR1927 PROTEIN-RELATED"/>
    <property type="match status" value="1"/>
</dbReference>
<dbReference type="Pfam" id="PF01882">
    <property type="entry name" value="DUF58"/>
    <property type="match status" value="1"/>
</dbReference>
<dbReference type="OrthoDB" id="9812729at2"/>
<sequence>MAAAAEAVSAAASHVRIRPTARGAALVLIASLLWAGGEITGLMAGRLIGIALLLAMVLSVIAVLLLRRGLGLSRRVLDEAVTAGADARVDLRLLPTAMAARIPLGHGAVALDLPAALGGRGSLDLAARMPHHVSVTGRGIHELGDCTIRLRDPFGLMLLRARVEVPGRVIGLPRIENLEETGARRLGIGASEHESAYVGAGSGELGVIPRPYTAGDDIRRIHWRASARAGQLMTREEEPTRSEGAVIVLDTRGSQGDHGGTAPAGDRAAVEDRLLDHAASLLVSLAAHGWETRVLDAQGDEITRMLGRGGSGASPLGAEAGAISVRSALIDLVGVEFRPHCSPAATDHAAGHVDLAIALGPDHGEPFADLELDRFAGRASRRTAIALFPAPPEGADRGAVRAVHDGAWLRLSAPADLSLRDVLDASAGTEGAMRR</sequence>
<keyword evidence="1" id="KW-1133">Transmembrane helix</keyword>
<reference evidence="3 4" key="1">
    <citation type="submission" date="2018-05" db="EMBL/GenBank/DDBJ databases">
        <title>Brachybacterium sp. M1HQ-2T, whole genome shotgun sequence.</title>
        <authorList>
            <person name="Tuo L."/>
        </authorList>
    </citation>
    <scope>NUCLEOTIDE SEQUENCE [LARGE SCALE GENOMIC DNA]</scope>
    <source>
        <strain evidence="3 4">M1HQ-2</strain>
    </source>
</reference>
<evidence type="ECO:0000313" key="3">
    <source>
        <dbReference type="EMBL" id="PWH06324.1"/>
    </source>
</evidence>
<name>A0A2U2RKL1_9MICO</name>
<keyword evidence="1" id="KW-0812">Transmembrane</keyword>
<accession>A0A2U2RKL1</accession>
<protein>
    <submittedName>
        <fullName evidence="3">DUF58 domain-containing protein</fullName>
    </submittedName>
</protein>
<dbReference type="InterPro" id="IPR002881">
    <property type="entry name" value="DUF58"/>
</dbReference>
<dbReference type="EMBL" id="QFKX01000002">
    <property type="protein sequence ID" value="PWH06324.1"/>
    <property type="molecule type" value="Genomic_DNA"/>
</dbReference>
<gene>
    <name evidence="3" type="ORF">DEO23_04885</name>
</gene>
<dbReference type="Proteomes" id="UP000245590">
    <property type="component" value="Unassembled WGS sequence"/>
</dbReference>
<keyword evidence="4" id="KW-1185">Reference proteome</keyword>
<evidence type="ECO:0000259" key="2">
    <source>
        <dbReference type="Pfam" id="PF01882"/>
    </source>
</evidence>
<feature type="transmembrane region" description="Helical" evidence="1">
    <location>
        <begin position="43"/>
        <end position="66"/>
    </location>
</feature>
<dbReference type="PANTHER" id="PTHR34351:SF1">
    <property type="entry name" value="SLR1927 PROTEIN"/>
    <property type="match status" value="1"/>
</dbReference>